<keyword evidence="7 11" id="KW-1015">Disulfide bond</keyword>
<dbReference type="InterPro" id="IPR008977">
    <property type="entry name" value="PHM/PNGase_F_dom_sf"/>
</dbReference>
<proteinExistence type="predicted"/>
<feature type="binding site" evidence="10">
    <location>
        <position position="308"/>
    </location>
    <ligand>
        <name>Cu(2+)</name>
        <dbReference type="ChEBI" id="CHEBI:29036"/>
        <label>1</label>
        <note>catalytic</note>
    </ligand>
</feature>
<feature type="domain" description="Copper type II ascorbate-dependent monooxygenase N-terminal" evidence="13">
    <location>
        <begin position="76"/>
        <end position="170"/>
    </location>
</feature>
<evidence type="ECO:0000259" key="13">
    <source>
        <dbReference type="Pfam" id="PF01082"/>
    </source>
</evidence>
<gene>
    <name evidence="15" type="primary">PAM</name>
    <name evidence="15" type="ORF">AWC38_SpisGene147</name>
</gene>
<evidence type="ECO:0000256" key="2">
    <source>
        <dbReference type="ARBA" id="ARBA00022723"/>
    </source>
</evidence>
<dbReference type="OrthoDB" id="5966378at2759"/>
<evidence type="ECO:0000256" key="8">
    <source>
        <dbReference type="ARBA" id="ARBA00023180"/>
    </source>
</evidence>
<dbReference type="InterPro" id="IPR014783">
    <property type="entry name" value="Cu2_ascorb_mOase_CS-2"/>
</dbReference>
<evidence type="ECO:0000313" key="15">
    <source>
        <dbReference type="EMBL" id="PFX34858.1"/>
    </source>
</evidence>
<feature type="binding site" evidence="10">
    <location>
        <position position="238"/>
    </location>
    <ligand>
        <name>Cu(2+)</name>
        <dbReference type="ChEBI" id="CHEBI:29036"/>
        <label>1</label>
        <note>catalytic</note>
    </ligand>
</feature>
<dbReference type="InterPro" id="IPR024548">
    <property type="entry name" value="Cu2_monoox_C"/>
</dbReference>
<evidence type="ECO:0000256" key="10">
    <source>
        <dbReference type="PIRSR" id="PIRSR600720-2"/>
    </source>
</evidence>
<feature type="disulfide bond" evidence="11">
    <location>
        <begin position="96"/>
        <end position="121"/>
    </location>
</feature>
<dbReference type="Pfam" id="PF01082">
    <property type="entry name" value="Cu2_monooxygen"/>
    <property type="match status" value="1"/>
</dbReference>
<dbReference type="Proteomes" id="UP000225706">
    <property type="component" value="Unassembled WGS sequence"/>
</dbReference>
<keyword evidence="4" id="KW-0560">Oxidoreductase</keyword>
<feature type="signal peptide" evidence="12">
    <location>
        <begin position="1"/>
        <end position="22"/>
    </location>
</feature>
<keyword evidence="8" id="KW-0325">Glycoprotein</keyword>
<evidence type="ECO:0000256" key="11">
    <source>
        <dbReference type="PIRSR" id="PIRSR600720-3"/>
    </source>
</evidence>
<dbReference type="InterPro" id="IPR014784">
    <property type="entry name" value="Cu2_ascorb_mOase-like_C"/>
</dbReference>
<dbReference type="EMBL" id="LSMT01000001">
    <property type="protein sequence ID" value="PFX34858.1"/>
    <property type="molecule type" value="Genomic_DNA"/>
</dbReference>
<comment type="cofactor">
    <cofactor evidence="10">
        <name>Cu(2+)</name>
        <dbReference type="ChEBI" id="CHEBI:29036"/>
    </cofactor>
    <text evidence="10">Binds 2 Cu(2+) ions per subunit.</text>
</comment>
<accession>A0A2B4T246</accession>
<dbReference type="GO" id="GO:0006518">
    <property type="term" value="P:peptide metabolic process"/>
    <property type="evidence" value="ECO:0007669"/>
    <property type="project" value="InterPro"/>
</dbReference>
<evidence type="ECO:0000256" key="12">
    <source>
        <dbReference type="SAM" id="SignalP"/>
    </source>
</evidence>
<evidence type="ECO:0000256" key="9">
    <source>
        <dbReference type="ARBA" id="ARBA00048431"/>
    </source>
</evidence>
<evidence type="ECO:0000256" key="4">
    <source>
        <dbReference type="ARBA" id="ARBA00023002"/>
    </source>
</evidence>
<dbReference type="Pfam" id="PF03712">
    <property type="entry name" value="Cu2_monoox_C"/>
    <property type="match status" value="1"/>
</dbReference>
<comment type="catalytic activity">
    <reaction evidence="9">
        <text>a [peptide]-C-terminal glycine + 2 L-ascorbate + O2 = a [peptide]-C-terminal (2S)-2-hydroxyglycine + 2 monodehydro-L-ascorbate radical + H2O</text>
        <dbReference type="Rhea" id="RHEA:21452"/>
        <dbReference type="Rhea" id="RHEA-COMP:13486"/>
        <dbReference type="Rhea" id="RHEA-COMP:15321"/>
        <dbReference type="ChEBI" id="CHEBI:15377"/>
        <dbReference type="ChEBI" id="CHEBI:15379"/>
        <dbReference type="ChEBI" id="CHEBI:38290"/>
        <dbReference type="ChEBI" id="CHEBI:59513"/>
        <dbReference type="ChEBI" id="CHEBI:137000"/>
        <dbReference type="ChEBI" id="CHEBI:142768"/>
        <dbReference type="EC" id="1.14.17.3"/>
    </reaction>
</comment>
<dbReference type="InterPro" id="IPR000720">
    <property type="entry name" value="PHM/PAL"/>
</dbReference>
<keyword evidence="3 12" id="KW-0732">Signal</keyword>
<feature type="domain" description="Copper type II ascorbate-dependent monooxygenase C-terminal" evidence="14">
    <location>
        <begin position="201"/>
        <end position="319"/>
    </location>
</feature>
<sequence>MMSTTFATIFVLAISYVTMCTAYEDDKEPIWNFDDILSQRSHAEKQQDRDESSEILKFALPGVHPTKDSPFSEVNTVAIKPLVDMHTVHHLMIVGCSEPANYAFANDGKYWTCGESGLKKCSHGSTDEILYAWGRNAPELDLPPDTAIEVGGKSDHSYLVLEVHYASVDKFLADPTLKDYAGAELHMTSVRPSQLAAVFLLQPFGDIPPKKKAWHFDIGCQYHDGPVLHPFDFRVHTHGIGTVVTGYRIRDGKWTLIGKMDPQRPQAFYPVDNLVDIKSGDTIKCIYLHKLRDSISISVTRLTHEDEMCNFYMMYWYDPKQGKAASNHRDFCQLLDPKYLDYPADSDVPLPTKRAKLAMK</sequence>
<dbReference type="InterPro" id="IPR000323">
    <property type="entry name" value="Cu2_ascorb_mOase_N"/>
</dbReference>
<feature type="binding site" evidence="10">
    <location>
        <position position="89"/>
    </location>
    <ligand>
        <name>Cu(2+)</name>
        <dbReference type="ChEBI" id="CHEBI:29036"/>
        <label>1</label>
        <note>catalytic</note>
    </ligand>
</feature>
<dbReference type="GO" id="GO:0005576">
    <property type="term" value="C:extracellular region"/>
    <property type="evidence" value="ECO:0007669"/>
    <property type="project" value="TreeGrafter"/>
</dbReference>
<protein>
    <recommendedName>
        <fullName evidence="1">peptidylglycine monooxygenase</fullName>
        <ecNumber evidence="1">1.14.17.3</ecNumber>
    </recommendedName>
</protein>
<dbReference type="Gene3D" id="2.60.120.310">
    <property type="entry name" value="Copper type II, ascorbate-dependent monooxygenase, N-terminal domain"/>
    <property type="match status" value="1"/>
</dbReference>
<dbReference type="PANTHER" id="PTHR10680">
    <property type="entry name" value="PEPTIDYL-GLYCINE ALPHA-AMIDATING MONOOXYGENASE"/>
    <property type="match status" value="1"/>
</dbReference>
<organism evidence="15 16">
    <name type="scientific">Stylophora pistillata</name>
    <name type="common">Smooth cauliflower coral</name>
    <dbReference type="NCBI Taxonomy" id="50429"/>
    <lineage>
        <taxon>Eukaryota</taxon>
        <taxon>Metazoa</taxon>
        <taxon>Cnidaria</taxon>
        <taxon>Anthozoa</taxon>
        <taxon>Hexacorallia</taxon>
        <taxon>Scleractinia</taxon>
        <taxon>Astrocoeniina</taxon>
        <taxon>Pocilloporidae</taxon>
        <taxon>Stylophora</taxon>
    </lineage>
</organism>
<feature type="binding site" evidence="10">
    <location>
        <position position="164"/>
    </location>
    <ligand>
        <name>Cu(2+)</name>
        <dbReference type="ChEBI" id="CHEBI:29036"/>
        <label>1</label>
        <note>catalytic</note>
    </ligand>
</feature>
<dbReference type="PROSITE" id="PS00085">
    <property type="entry name" value="CU2_MONOOXYGENASE_2"/>
    <property type="match status" value="1"/>
</dbReference>
<dbReference type="InterPro" id="IPR036939">
    <property type="entry name" value="Cu2_ascorb_mOase_N_sf"/>
</dbReference>
<dbReference type="GO" id="GO:0004504">
    <property type="term" value="F:peptidylglycine monooxygenase activity"/>
    <property type="evidence" value="ECO:0007669"/>
    <property type="project" value="UniProtKB-EC"/>
</dbReference>
<evidence type="ECO:0000313" key="16">
    <source>
        <dbReference type="Proteomes" id="UP000225706"/>
    </source>
</evidence>
<reference evidence="16" key="1">
    <citation type="journal article" date="2017" name="bioRxiv">
        <title>Comparative analysis of the genomes of Stylophora pistillata and Acropora digitifera provides evidence for extensive differences between species of corals.</title>
        <authorList>
            <person name="Voolstra C.R."/>
            <person name="Li Y."/>
            <person name="Liew Y.J."/>
            <person name="Baumgarten S."/>
            <person name="Zoccola D."/>
            <person name="Flot J.-F."/>
            <person name="Tambutte S."/>
            <person name="Allemand D."/>
            <person name="Aranda M."/>
        </authorList>
    </citation>
    <scope>NUCLEOTIDE SEQUENCE [LARGE SCALE GENOMIC DNA]</scope>
</reference>
<feature type="chain" id="PRO_5013196949" description="peptidylglycine monooxygenase" evidence="12">
    <location>
        <begin position="23"/>
        <end position="360"/>
    </location>
</feature>
<name>A0A2B4T246_STYPI</name>
<evidence type="ECO:0000256" key="1">
    <source>
        <dbReference type="ARBA" id="ARBA00012689"/>
    </source>
</evidence>
<keyword evidence="2 10" id="KW-0479">Metal-binding</keyword>
<evidence type="ECO:0000259" key="14">
    <source>
        <dbReference type="Pfam" id="PF03712"/>
    </source>
</evidence>
<dbReference type="GO" id="GO:0005507">
    <property type="term" value="F:copper ion binding"/>
    <property type="evidence" value="ECO:0007669"/>
    <property type="project" value="InterPro"/>
</dbReference>
<dbReference type="GO" id="GO:0016020">
    <property type="term" value="C:membrane"/>
    <property type="evidence" value="ECO:0007669"/>
    <property type="project" value="InterPro"/>
</dbReference>
<evidence type="ECO:0000256" key="3">
    <source>
        <dbReference type="ARBA" id="ARBA00022729"/>
    </source>
</evidence>
<comment type="caution">
    <text evidence="15">The sequence shown here is derived from an EMBL/GenBank/DDBJ whole genome shotgun (WGS) entry which is preliminary data.</text>
</comment>
<dbReference type="EC" id="1.14.17.3" evidence="1"/>
<keyword evidence="5 10" id="KW-0186">Copper</keyword>
<feature type="disulfide bond" evidence="11">
    <location>
        <begin position="285"/>
        <end position="309"/>
    </location>
</feature>
<dbReference type="STRING" id="50429.A0A2B4T246"/>
<keyword evidence="6 15" id="KW-0503">Monooxygenase</keyword>
<dbReference type="AlphaFoldDB" id="A0A2B4T246"/>
<dbReference type="PRINTS" id="PR00790">
    <property type="entry name" value="PAMONOXGNASE"/>
</dbReference>
<feature type="binding site" evidence="10">
    <location>
        <position position="236"/>
    </location>
    <ligand>
        <name>Cu(2+)</name>
        <dbReference type="ChEBI" id="CHEBI:29036"/>
        <label>1</label>
        <note>catalytic</note>
    </ligand>
</feature>
<evidence type="ECO:0000256" key="5">
    <source>
        <dbReference type="ARBA" id="ARBA00023008"/>
    </source>
</evidence>
<dbReference type="PANTHER" id="PTHR10680:SF14">
    <property type="entry name" value="PEPTIDYL-GLYCINE ALPHA-AMIDATING MONOOXYGENASE"/>
    <property type="match status" value="1"/>
</dbReference>
<keyword evidence="16" id="KW-1185">Reference proteome</keyword>
<dbReference type="SUPFAM" id="SSF49742">
    <property type="entry name" value="PHM/PNGase F"/>
    <property type="match status" value="2"/>
</dbReference>
<dbReference type="Gene3D" id="2.60.120.230">
    <property type="match status" value="1"/>
</dbReference>
<feature type="binding site" evidence="10">
    <location>
        <position position="90"/>
    </location>
    <ligand>
        <name>Cu(2+)</name>
        <dbReference type="ChEBI" id="CHEBI:29036"/>
        <label>1</label>
        <note>catalytic</note>
    </ligand>
</feature>
<evidence type="ECO:0000256" key="6">
    <source>
        <dbReference type="ARBA" id="ARBA00023033"/>
    </source>
</evidence>
<evidence type="ECO:0000256" key="7">
    <source>
        <dbReference type="ARBA" id="ARBA00023157"/>
    </source>
</evidence>